<comment type="caution">
    <text evidence="6">The sequence shown here is derived from an EMBL/GenBank/DDBJ whole genome shotgun (WGS) entry which is preliminary data.</text>
</comment>
<evidence type="ECO:0000256" key="4">
    <source>
        <dbReference type="SAM" id="MobiDB-lite"/>
    </source>
</evidence>
<keyword evidence="7" id="KW-1185">Reference proteome</keyword>
<feature type="domain" description="EF-hand" evidence="5">
    <location>
        <begin position="47"/>
        <end position="82"/>
    </location>
</feature>
<dbReference type="InterPro" id="IPR011992">
    <property type="entry name" value="EF-hand-dom_pair"/>
</dbReference>
<dbReference type="Proteomes" id="UP001157418">
    <property type="component" value="Unassembled WGS sequence"/>
</dbReference>
<proteinExistence type="predicted"/>
<dbReference type="EMBL" id="CAKMRJ010002647">
    <property type="protein sequence ID" value="CAH1429298.1"/>
    <property type="molecule type" value="Genomic_DNA"/>
</dbReference>
<dbReference type="InterPro" id="IPR018247">
    <property type="entry name" value="EF_Hand_1_Ca_BS"/>
</dbReference>
<evidence type="ECO:0000256" key="3">
    <source>
        <dbReference type="ARBA" id="ARBA00022837"/>
    </source>
</evidence>
<dbReference type="SMART" id="SM00054">
    <property type="entry name" value="EFh"/>
    <property type="match status" value="4"/>
</dbReference>
<keyword evidence="3" id="KW-0106">Calcium</keyword>
<keyword evidence="2" id="KW-0677">Repeat</keyword>
<feature type="domain" description="EF-hand" evidence="5">
    <location>
        <begin position="86"/>
        <end position="121"/>
    </location>
</feature>
<evidence type="ECO:0000256" key="1">
    <source>
        <dbReference type="ARBA" id="ARBA00022723"/>
    </source>
</evidence>
<feature type="region of interest" description="Disordered" evidence="4">
    <location>
        <begin position="25"/>
        <end position="53"/>
    </location>
</feature>
<feature type="domain" description="EF-hand" evidence="5">
    <location>
        <begin position="153"/>
        <end position="183"/>
    </location>
</feature>
<accession>A0AAU9N8F3</accession>
<dbReference type="AlphaFoldDB" id="A0AAU9N8F3"/>
<evidence type="ECO:0000313" key="6">
    <source>
        <dbReference type="EMBL" id="CAH1429298.1"/>
    </source>
</evidence>
<dbReference type="InterPro" id="IPR039647">
    <property type="entry name" value="EF_hand_pair_protein_CML-like"/>
</dbReference>
<name>A0AAU9N8F3_9ASTR</name>
<dbReference type="InterPro" id="IPR002048">
    <property type="entry name" value="EF_hand_dom"/>
</dbReference>
<dbReference type="PROSITE" id="PS00018">
    <property type="entry name" value="EF_HAND_1"/>
    <property type="match status" value="3"/>
</dbReference>
<dbReference type="GO" id="GO:0005509">
    <property type="term" value="F:calcium ion binding"/>
    <property type="evidence" value="ECO:0007669"/>
    <property type="project" value="InterPro"/>
</dbReference>
<reference evidence="6 7" key="1">
    <citation type="submission" date="2022-01" db="EMBL/GenBank/DDBJ databases">
        <authorList>
            <person name="Xiong W."/>
            <person name="Schranz E."/>
        </authorList>
    </citation>
    <scope>NUCLEOTIDE SEQUENCE [LARGE SCALE GENOMIC DNA]</scope>
</reference>
<dbReference type="Gene3D" id="1.10.238.10">
    <property type="entry name" value="EF-hand"/>
    <property type="match status" value="2"/>
</dbReference>
<evidence type="ECO:0000259" key="5">
    <source>
        <dbReference type="PROSITE" id="PS50222"/>
    </source>
</evidence>
<sequence>MNPGDSNSATTSPVSSFARFFKKLAPPTKKSPKDTCEASFSAPLSGGSDDDIHQVFNYFDENGDGKISPEELKNRLKGVGGEEHELSDEEAEMMVRLSDADGDGMLGLDDFAKMMKEGEEGELREAFVMYSRNSSVITPKSLKKMLTQLGQSTTVNDCKAMIGRFDVNGDGVLDFDEFRAMMN</sequence>
<dbReference type="PROSITE" id="PS50222">
    <property type="entry name" value="EF_HAND_2"/>
    <property type="match status" value="3"/>
</dbReference>
<keyword evidence="1" id="KW-0479">Metal-binding</keyword>
<gene>
    <name evidence="6" type="ORF">LVIROSA_LOCUS16166</name>
</gene>
<evidence type="ECO:0000256" key="2">
    <source>
        <dbReference type="ARBA" id="ARBA00022737"/>
    </source>
</evidence>
<dbReference type="PANTHER" id="PTHR10891">
    <property type="entry name" value="EF-HAND CALCIUM-BINDING DOMAIN CONTAINING PROTEIN"/>
    <property type="match status" value="1"/>
</dbReference>
<evidence type="ECO:0000313" key="7">
    <source>
        <dbReference type="Proteomes" id="UP001157418"/>
    </source>
</evidence>
<organism evidence="6 7">
    <name type="scientific">Lactuca virosa</name>
    <dbReference type="NCBI Taxonomy" id="75947"/>
    <lineage>
        <taxon>Eukaryota</taxon>
        <taxon>Viridiplantae</taxon>
        <taxon>Streptophyta</taxon>
        <taxon>Embryophyta</taxon>
        <taxon>Tracheophyta</taxon>
        <taxon>Spermatophyta</taxon>
        <taxon>Magnoliopsida</taxon>
        <taxon>eudicotyledons</taxon>
        <taxon>Gunneridae</taxon>
        <taxon>Pentapetalae</taxon>
        <taxon>asterids</taxon>
        <taxon>campanulids</taxon>
        <taxon>Asterales</taxon>
        <taxon>Asteraceae</taxon>
        <taxon>Cichorioideae</taxon>
        <taxon>Cichorieae</taxon>
        <taxon>Lactucinae</taxon>
        <taxon>Lactuca</taxon>
    </lineage>
</organism>
<dbReference type="Pfam" id="PF13499">
    <property type="entry name" value="EF-hand_7"/>
    <property type="match status" value="2"/>
</dbReference>
<dbReference type="PRINTS" id="PR01697">
    <property type="entry name" value="PARVALBUMIN"/>
</dbReference>
<protein>
    <recommendedName>
        <fullName evidence="5">EF-hand domain-containing protein</fullName>
    </recommendedName>
</protein>
<dbReference type="CDD" id="cd00051">
    <property type="entry name" value="EFh"/>
    <property type="match status" value="1"/>
</dbReference>
<dbReference type="SUPFAM" id="SSF47473">
    <property type="entry name" value="EF-hand"/>
    <property type="match status" value="1"/>
</dbReference>